<dbReference type="OrthoDB" id="8684819at2"/>
<sequence length="183" mass="19083">MTTPDSSVSPPDSAAQAAAVWPQTLVGAGVLLTGLALAFGAIGISSEAGYGGVGPNFLPWLVSVVLVLCGAWILWEARTGGFRELDAPTGADRAYWPGFVWVSAGLLLNAALITTLGFILSCTLCYLLAVQGLRRASGQAGVNAPRTWVIDFVTGVLIAAPVFWMFTQFLAINLPGLTSTGWL</sequence>
<feature type="domain" description="DUF1468" evidence="2">
    <location>
        <begin position="27"/>
        <end position="175"/>
    </location>
</feature>
<organism evidence="3 4">
    <name type="scientific">Variovorax paradoxus (strain EPS)</name>
    <dbReference type="NCBI Taxonomy" id="595537"/>
    <lineage>
        <taxon>Bacteria</taxon>
        <taxon>Pseudomonadati</taxon>
        <taxon>Pseudomonadota</taxon>
        <taxon>Betaproteobacteria</taxon>
        <taxon>Burkholderiales</taxon>
        <taxon>Comamonadaceae</taxon>
        <taxon>Variovorax</taxon>
    </lineage>
</organism>
<proteinExistence type="predicted"/>
<evidence type="ECO:0000259" key="2">
    <source>
        <dbReference type="Pfam" id="PF07331"/>
    </source>
</evidence>
<evidence type="ECO:0000313" key="4">
    <source>
        <dbReference type="Proteomes" id="UP000008917"/>
    </source>
</evidence>
<dbReference type="InterPro" id="IPR009936">
    <property type="entry name" value="DUF1468"/>
</dbReference>
<keyword evidence="1" id="KW-0472">Membrane</keyword>
<reference evidence="4" key="1">
    <citation type="submission" date="2010-12" db="EMBL/GenBank/DDBJ databases">
        <title>Complete sequence of Variovorax paradoxus EPS.</title>
        <authorList>
            <consortium name="US DOE Joint Genome Institute"/>
            <person name="Lucas S."/>
            <person name="Copeland A."/>
            <person name="Lapidus A."/>
            <person name="Cheng J.-F."/>
            <person name="Goodwin L."/>
            <person name="Pitluck S."/>
            <person name="Teshima H."/>
            <person name="Detter J.C."/>
            <person name="Han C."/>
            <person name="Tapia R."/>
            <person name="Land M."/>
            <person name="Hauser L."/>
            <person name="Kyrpides N."/>
            <person name="Ivanova N."/>
            <person name="Ovchinnikova G."/>
            <person name="Orwin P."/>
            <person name="Han J.-I.G."/>
            <person name="Woyke T."/>
        </authorList>
    </citation>
    <scope>NUCLEOTIDE SEQUENCE [LARGE SCALE GENOMIC DNA]</scope>
    <source>
        <strain evidence="4">EPS</strain>
    </source>
</reference>
<evidence type="ECO:0000313" key="3">
    <source>
        <dbReference type="EMBL" id="ADU37639.1"/>
    </source>
</evidence>
<accession>E6UW67</accession>
<dbReference type="KEGG" id="vpe:Varpa_3454"/>
<dbReference type="HOGENOM" id="CLU_110735_0_1_4"/>
<dbReference type="Proteomes" id="UP000008917">
    <property type="component" value="Chromosome"/>
</dbReference>
<protein>
    <recommendedName>
        <fullName evidence="2">DUF1468 domain-containing protein</fullName>
    </recommendedName>
</protein>
<reference evidence="3 4" key="2">
    <citation type="journal article" date="2013" name="Genome Announc.">
        <title>Genome of the Root-Associated Plant Growth-Promoting Bacterium Variovorax paradoxus Strain EPS.</title>
        <authorList>
            <person name="Han J.I."/>
            <person name="Spain J.C."/>
            <person name="Leadbetter J.R."/>
            <person name="Ovchinnikova G."/>
            <person name="Goodwin L.A."/>
            <person name="Han C.S."/>
            <person name="Woyke T."/>
            <person name="Davenport K.W."/>
            <person name="Orwin P.M."/>
        </authorList>
    </citation>
    <scope>NUCLEOTIDE SEQUENCE [LARGE SCALE GENOMIC DNA]</scope>
    <source>
        <strain evidence="3 4">EPS</strain>
    </source>
</reference>
<gene>
    <name evidence="3" type="ordered locus">Varpa_3454</name>
</gene>
<keyword evidence="1" id="KW-0812">Transmembrane</keyword>
<name>E6UW67_VARPE</name>
<dbReference type="AlphaFoldDB" id="E6UW67"/>
<keyword evidence="1" id="KW-1133">Transmembrane helix</keyword>
<feature type="transmembrane region" description="Helical" evidence="1">
    <location>
        <begin position="57"/>
        <end position="75"/>
    </location>
</feature>
<feature type="transmembrane region" description="Helical" evidence="1">
    <location>
        <begin position="20"/>
        <end position="45"/>
    </location>
</feature>
<feature type="transmembrane region" description="Helical" evidence="1">
    <location>
        <begin position="148"/>
        <end position="172"/>
    </location>
</feature>
<dbReference type="Pfam" id="PF07331">
    <property type="entry name" value="TctB"/>
    <property type="match status" value="1"/>
</dbReference>
<dbReference type="RefSeq" id="WP_013541866.1">
    <property type="nucleotide sequence ID" value="NC_014931.1"/>
</dbReference>
<dbReference type="eggNOG" id="ENOG5030F52">
    <property type="taxonomic scope" value="Bacteria"/>
</dbReference>
<dbReference type="STRING" id="595537.Varpa_3454"/>
<evidence type="ECO:0000256" key="1">
    <source>
        <dbReference type="SAM" id="Phobius"/>
    </source>
</evidence>
<dbReference type="EMBL" id="CP002417">
    <property type="protein sequence ID" value="ADU37639.1"/>
    <property type="molecule type" value="Genomic_DNA"/>
</dbReference>
<feature type="transmembrane region" description="Helical" evidence="1">
    <location>
        <begin position="95"/>
        <end position="128"/>
    </location>
</feature>